<protein>
    <submittedName>
        <fullName evidence="10">Uncharacterized protein</fullName>
    </submittedName>
</protein>
<sequence length="428" mass="47537">MRIYFDTVGCRLNQSEIELLARQFRAAGHLIADSAAEADLVVINTCTVTSAAASDSRQKIRQAARAGGASIAVTGCWATLEPEAARRLPNVDWVIPNSEKHHLTSTVLGMPVEEFDLEPLARQPLPGLHQRTRAFIKVQDGCDNFCTFCITRLARGKGRSQSINEVVGEVRAAVSGGAREVVLSGVHLGSWGKDFPMPLHLRHLIEAILMDTDVERVRLSSLEPWDLDEAFFRLWQNPRMCRHLHLPLQSGSAATLKRMVRKTTPTAFACLLESARAICPEMAITTDIIVGFPGESESEFEESLAFVQQMNFAGGHVFSFSKREGTAAARMKGTLHGSVIRERNARMREVLRQSSLTYRQKFLGSLAGVLWESCDEVGRQGWRLHGLTDHYIRVEACSPQPLWNQISRVRLVQVTDEGMHGEILDVGE</sequence>
<dbReference type="GO" id="GO:0035598">
    <property type="term" value="F:tRNA (N(6)-L-threonylcarbamoyladenosine(37)-C(2))-methylthiotransferase activity"/>
    <property type="evidence" value="ECO:0007669"/>
    <property type="project" value="TreeGrafter"/>
</dbReference>
<dbReference type="PROSITE" id="PS01278">
    <property type="entry name" value="MTTASE_RADICAL"/>
    <property type="match status" value="1"/>
</dbReference>
<dbReference type="PATRIC" id="fig|360411.5.peg.3056"/>
<keyword evidence="7" id="KW-0411">Iron-sulfur</keyword>
<dbReference type="InterPro" id="IPR007197">
    <property type="entry name" value="rSAM"/>
</dbReference>
<dbReference type="STRING" id="360411.AC812_07450"/>
<dbReference type="CDD" id="cd01335">
    <property type="entry name" value="Radical_SAM"/>
    <property type="match status" value="1"/>
</dbReference>
<dbReference type="InterPro" id="IPR058240">
    <property type="entry name" value="rSAM_sf"/>
</dbReference>
<dbReference type="SFLD" id="SFLDG01082">
    <property type="entry name" value="B12-binding_domain_containing"/>
    <property type="match status" value="1"/>
</dbReference>
<dbReference type="Pfam" id="PF00919">
    <property type="entry name" value="UPF0004"/>
    <property type="match status" value="1"/>
</dbReference>
<keyword evidence="6" id="KW-0408">Iron</keyword>
<dbReference type="Pfam" id="PF04055">
    <property type="entry name" value="Radical_SAM"/>
    <property type="match status" value="1"/>
</dbReference>
<keyword evidence="11" id="KW-1185">Reference proteome</keyword>
<reference evidence="10 11" key="1">
    <citation type="submission" date="2015-07" db="EMBL/GenBank/DDBJ databases">
        <title>Draft genome of Bellilinea caldifistulae DSM 17877.</title>
        <authorList>
            <person name="Hemp J."/>
            <person name="Ward L.M."/>
            <person name="Pace L.A."/>
            <person name="Fischer W.W."/>
        </authorList>
    </citation>
    <scope>NUCLEOTIDE SEQUENCE [LARGE SCALE GENOMIC DNA]</scope>
    <source>
        <strain evidence="10 11">GOMI-1</strain>
    </source>
</reference>
<keyword evidence="2" id="KW-0004">4Fe-4S</keyword>
<proteinExistence type="predicted"/>
<dbReference type="InterPro" id="IPR006467">
    <property type="entry name" value="MiaB-like_bact"/>
</dbReference>
<keyword evidence="5" id="KW-0479">Metal-binding</keyword>
<dbReference type="OrthoDB" id="9805215at2"/>
<evidence type="ECO:0000256" key="7">
    <source>
        <dbReference type="ARBA" id="ARBA00023014"/>
    </source>
</evidence>
<evidence type="ECO:0000313" key="10">
    <source>
        <dbReference type="EMBL" id="KPL75810.1"/>
    </source>
</evidence>
<dbReference type="SFLD" id="SFLDS00029">
    <property type="entry name" value="Radical_SAM"/>
    <property type="match status" value="1"/>
</dbReference>
<dbReference type="Gene3D" id="3.40.50.12160">
    <property type="entry name" value="Methylthiotransferase, N-terminal domain"/>
    <property type="match status" value="1"/>
</dbReference>
<dbReference type="InterPro" id="IPR005839">
    <property type="entry name" value="Methylthiotransferase"/>
</dbReference>
<comment type="cofactor">
    <cofactor evidence="1">
        <name>[4Fe-4S] cluster</name>
        <dbReference type="ChEBI" id="CHEBI:49883"/>
    </cofactor>
</comment>
<dbReference type="PROSITE" id="PS51449">
    <property type="entry name" value="MTTASE_N"/>
    <property type="match status" value="1"/>
</dbReference>
<name>A0A0N8GMN7_9CHLR</name>
<dbReference type="PANTHER" id="PTHR11918">
    <property type="entry name" value="RADICAL SAM PROTEINS"/>
    <property type="match status" value="1"/>
</dbReference>
<evidence type="ECO:0000256" key="5">
    <source>
        <dbReference type="ARBA" id="ARBA00022723"/>
    </source>
</evidence>
<dbReference type="Gene3D" id="3.80.30.20">
    <property type="entry name" value="tm_1862 like domain"/>
    <property type="match status" value="1"/>
</dbReference>
<dbReference type="PANTHER" id="PTHR11918:SF45">
    <property type="entry name" value="THREONYLCARBAMOYLADENOSINE TRNA METHYLTHIOTRANSFERASE"/>
    <property type="match status" value="1"/>
</dbReference>
<dbReference type="GO" id="GO:0051539">
    <property type="term" value="F:4 iron, 4 sulfur cluster binding"/>
    <property type="evidence" value="ECO:0007669"/>
    <property type="project" value="UniProtKB-KW"/>
</dbReference>
<evidence type="ECO:0000256" key="2">
    <source>
        <dbReference type="ARBA" id="ARBA00022485"/>
    </source>
</evidence>
<dbReference type="PROSITE" id="PS51918">
    <property type="entry name" value="RADICAL_SAM"/>
    <property type="match status" value="1"/>
</dbReference>
<dbReference type="InterPro" id="IPR023404">
    <property type="entry name" value="rSAM_horseshoe"/>
</dbReference>
<evidence type="ECO:0000259" key="8">
    <source>
        <dbReference type="PROSITE" id="PS51449"/>
    </source>
</evidence>
<accession>A0A0N8GMN7</accession>
<evidence type="ECO:0000256" key="1">
    <source>
        <dbReference type="ARBA" id="ARBA00001966"/>
    </source>
</evidence>
<feature type="domain" description="MTTase N-terminal" evidence="8">
    <location>
        <begin position="1"/>
        <end position="113"/>
    </location>
</feature>
<organism evidence="10 11">
    <name type="scientific">Bellilinea caldifistulae</name>
    <dbReference type="NCBI Taxonomy" id="360411"/>
    <lineage>
        <taxon>Bacteria</taxon>
        <taxon>Bacillati</taxon>
        <taxon>Chloroflexota</taxon>
        <taxon>Anaerolineae</taxon>
        <taxon>Anaerolineales</taxon>
        <taxon>Anaerolineaceae</taxon>
        <taxon>Bellilinea</taxon>
    </lineage>
</organism>
<keyword evidence="4" id="KW-0949">S-adenosyl-L-methionine</keyword>
<dbReference type="NCBIfam" id="TIGR01579">
    <property type="entry name" value="MiaB-like-C"/>
    <property type="match status" value="1"/>
</dbReference>
<dbReference type="Proteomes" id="UP000050514">
    <property type="component" value="Unassembled WGS sequence"/>
</dbReference>
<dbReference type="GO" id="GO:0046872">
    <property type="term" value="F:metal ion binding"/>
    <property type="evidence" value="ECO:0007669"/>
    <property type="project" value="UniProtKB-KW"/>
</dbReference>
<dbReference type="AlphaFoldDB" id="A0A0N8GMN7"/>
<evidence type="ECO:0000256" key="4">
    <source>
        <dbReference type="ARBA" id="ARBA00022691"/>
    </source>
</evidence>
<evidence type="ECO:0000256" key="3">
    <source>
        <dbReference type="ARBA" id="ARBA00022679"/>
    </source>
</evidence>
<dbReference type="EMBL" id="LGHJ01000013">
    <property type="protein sequence ID" value="KPL75810.1"/>
    <property type="molecule type" value="Genomic_DNA"/>
</dbReference>
<comment type="caution">
    <text evidence="10">The sequence shown here is derived from an EMBL/GenBank/DDBJ whole genome shotgun (WGS) entry which is preliminary data.</text>
</comment>
<evidence type="ECO:0000256" key="6">
    <source>
        <dbReference type="ARBA" id="ARBA00023004"/>
    </source>
</evidence>
<dbReference type="SFLD" id="SFLDG01061">
    <property type="entry name" value="methylthiotransferase"/>
    <property type="match status" value="1"/>
</dbReference>
<feature type="domain" description="Radical SAM core" evidence="9">
    <location>
        <begin position="128"/>
        <end position="359"/>
    </location>
</feature>
<dbReference type="InterPro" id="IPR013848">
    <property type="entry name" value="Methylthiotransferase_N"/>
</dbReference>
<dbReference type="SMART" id="SM00729">
    <property type="entry name" value="Elp3"/>
    <property type="match status" value="1"/>
</dbReference>
<dbReference type="InterPro" id="IPR006638">
    <property type="entry name" value="Elp3/MiaA/NifB-like_rSAM"/>
</dbReference>
<dbReference type="InterPro" id="IPR020612">
    <property type="entry name" value="Methylthiotransferase_CS"/>
</dbReference>
<evidence type="ECO:0000313" key="11">
    <source>
        <dbReference type="Proteomes" id="UP000050514"/>
    </source>
</evidence>
<keyword evidence="3" id="KW-0808">Transferase</keyword>
<dbReference type="NCBIfam" id="TIGR00089">
    <property type="entry name" value="MiaB/RimO family radical SAM methylthiotransferase"/>
    <property type="match status" value="1"/>
</dbReference>
<dbReference type="InterPro" id="IPR038135">
    <property type="entry name" value="Methylthiotransferase_N_sf"/>
</dbReference>
<dbReference type="SUPFAM" id="SSF102114">
    <property type="entry name" value="Radical SAM enzymes"/>
    <property type="match status" value="1"/>
</dbReference>
<dbReference type="RefSeq" id="WP_061918086.1">
    <property type="nucleotide sequence ID" value="NZ_DF967971.1"/>
</dbReference>
<evidence type="ECO:0000259" key="9">
    <source>
        <dbReference type="PROSITE" id="PS51918"/>
    </source>
</evidence>
<gene>
    <name evidence="10" type="ORF">AC812_07450</name>
</gene>